<keyword evidence="5 12" id="KW-0460">Magnesium</keyword>
<dbReference type="InterPro" id="IPR029017">
    <property type="entry name" value="Enolase-like_N"/>
</dbReference>
<dbReference type="Proteomes" id="UP001174909">
    <property type="component" value="Unassembled WGS sequence"/>
</dbReference>
<dbReference type="InterPro" id="IPR000941">
    <property type="entry name" value="Enolase"/>
</dbReference>
<dbReference type="PIRSF" id="PIRSF001400">
    <property type="entry name" value="Enolase"/>
    <property type="match status" value="1"/>
</dbReference>
<evidence type="ECO:0000259" key="13">
    <source>
        <dbReference type="SMART" id="SM01192"/>
    </source>
</evidence>
<dbReference type="SMART" id="SM01192">
    <property type="entry name" value="Enolase_C"/>
    <property type="match status" value="1"/>
</dbReference>
<comment type="caution">
    <text evidence="15">The sequence shown here is derived from an EMBL/GenBank/DDBJ whole genome shotgun (WGS) entry which is preliminary data.</text>
</comment>
<proteinExistence type="inferred from homology"/>
<feature type="active site" description="Proton donor" evidence="10">
    <location>
        <position position="211"/>
    </location>
</feature>
<name>A0AA35RD31_GEOBA</name>
<feature type="binding site" evidence="12">
    <location>
        <position position="248"/>
    </location>
    <ligand>
        <name>Mg(2+)</name>
        <dbReference type="ChEBI" id="CHEBI:18420"/>
    </ligand>
</feature>
<dbReference type="PRINTS" id="PR00148">
    <property type="entry name" value="ENOLASE"/>
</dbReference>
<evidence type="ECO:0000256" key="11">
    <source>
        <dbReference type="PIRSR" id="PIRSR001400-2"/>
    </source>
</evidence>
<feature type="binding site" evidence="11">
    <location>
        <position position="170"/>
    </location>
    <ligand>
        <name>substrate</name>
    </ligand>
</feature>
<dbReference type="Pfam" id="PF00113">
    <property type="entry name" value="Enolase_C"/>
    <property type="match status" value="1"/>
</dbReference>
<feature type="domain" description="Enolase C-terminal TIM barrel" evidence="13">
    <location>
        <begin position="145"/>
        <end position="433"/>
    </location>
</feature>
<feature type="binding site" evidence="11">
    <location>
        <position position="161"/>
    </location>
    <ligand>
        <name>substrate</name>
    </ligand>
</feature>
<feature type="active site" description="Proton acceptor" evidence="10">
    <location>
        <position position="345"/>
    </location>
</feature>
<dbReference type="PANTHER" id="PTHR11902:SF1">
    <property type="entry name" value="ENOLASE"/>
    <property type="match status" value="1"/>
</dbReference>
<dbReference type="AlphaFoldDB" id="A0AA35RD31"/>
<reference evidence="15" key="1">
    <citation type="submission" date="2023-03" db="EMBL/GenBank/DDBJ databases">
        <authorList>
            <person name="Steffen K."/>
            <person name="Cardenas P."/>
        </authorList>
    </citation>
    <scope>NUCLEOTIDE SEQUENCE</scope>
</reference>
<dbReference type="SFLD" id="SFLDF00002">
    <property type="entry name" value="enolase"/>
    <property type="match status" value="1"/>
</dbReference>
<feature type="domain" description="Enolase N-terminal" evidence="14">
    <location>
        <begin position="10"/>
        <end position="140"/>
    </location>
</feature>
<dbReference type="SFLD" id="SFLDS00001">
    <property type="entry name" value="Enolase"/>
    <property type="match status" value="1"/>
</dbReference>
<dbReference type="Pfam" id="PF03952">
    <property type="entry name" value="Enolase_N"/>
    <property type="match status" value="1"/>
</dbReference>
<evidence type="ECO:0000256" key="3">
    <source>
        <dbReference type="ARBA" id="ARBA00012058"/>
    </source>
</evidence>
<keyword evidence="12" id="KW-0479">Metal-binding</keyword>
<evidence type="ECO:0000256" key="8">
    <source>
        <dbReference type="ARBA" id="ARBA00031125"/>
    </source>
</evidence>
<evidence type="ECO:0000256" key="2">
    <source>
        <dbReference type="ARBA" id="ARBA00009604"/>
    </source>
</evidence>
<evidence type="ECO:0000256" key="12">
    <source>
        <dbReference type="PIRSR" id="PIRSR001400-3"/>
    </source>
</evidence>
<comment type="similarity">
    <text evidence="2">Belongs to the enolase family.</text>
</comment>
<evidence type="ECO:0000256" key="6">
    <source>
        <dbReference type="ARBA" id="ARBA00023152"/>
    </source>
</evidence>
<comment type="cofactor">
    <cofactor evidence="12">
        <name>Mg(2+)</name>
        <dbReference type="ChEBI" id="CHEBI:18420"/>
    </cofactor>
    <text evidence="12">Mg(2+) is required for catalysis and for stabilizing the dimer.</text>
</comment>
<evidence type="ECO:0000256" key="7">
    <source>
        <dbReference type="ARBA" id="ARBA00023239"/>
    </source>
</evidence>
<dbReference type="GO" id="GO:0000287">
    <property type="term" value="F:magnesium ion binding"/>
    <property type="evidence" value="ECO:0007669"/>
    <property type="project" value="InterPro"/>
</dbReference>
<dbReference type="InterPro" id="IPR036849">
    <property type="entry name" value="Enolase-like_C_sf"/>
</dbReference>
<organism evidence="15 16">
    <name type="scientific">Geodia barretti</name>
    <name type="common">Barrett's horny sponge</name>
    <dbReference type="NCBI Taxonomy" id="519541"/>
    <lineage>
        <taxon>Eukaryota</taxon>
        <taxon>Metazoa</taxon>
        <taxon>Porifera</taxon>
        <taxon>Demospongiae</taxon>
        <taxon>Heteroscleromorpha</taxon>
        <taxon>Tetractinellida</taxon>
        <taxon>Astrophorina</taxon>
        <taxon>Geodiidae</taxon>
        <taxon>Geodia</taxon>
    </lineage>
</organism>
<dbReference type="Gene3D" id="3.30.390.10">
    <property type="entry name" value="Enolase-like, N-terminal domain"/>
    <property type="match status" value="1"/>
</dbReference>
<keyword evidence="7" id="KW-0456">Lyase</keyword>
<keyword evidence="16" id="KW-1185">Reference proteome</keyword>
<comment type="pathway">
    <text evidence="1">Carbohydrate degradation; glycolysis; pyruvate from D-glyceraldehyde 3-phosphate: step 4/5.</text>
</comment>
<dbReference type="GO" id="GO:0000015">
    <property type="term" value="C:phosphopyruvate hydratase complex"/>
    <property type="evidence" value="ECO:0007669"/>
    <property type="project" value="InterPro"/>
</dbReference>
<dbReference type="SUPFAM" id="SSF54826">
    <property type="entry name" value="Enolase N-terminal domain-like"/>
    <property type="match status" value="1"/>
</dbReference>
<dbReference type="GO" id="GO:0004634">
    <property type="term" value="F:phosphopyruvate hydratase activity"/>
    <property type="evidence" value="ECO:0007669"/>
    <property type="project" value="UniProtKB-EC"/>
</dbReference>
<evidence type="ECO:0000259" key="14">
    <source>
        <dbReference type="SMART" id="SM01193"/>
    </source>
</evidence>
<dbReference type="CDD" id="cd03313">
    <property type="entry name" value="enolase"/>
    <property type="match status" value="1"/>
</dbReference>
<dbReference type="PANTHER" id="PTHR11902">
    <property type="entry name" value="ENOLASE"/>
    <property type="match status" value="1"/>
</dbReference>
<feature type="binding site" evidence="11">
    <location>
        <position position="320"/>
    </location>
    <ligand>
        <name>substrate</name>
    </ligand>
</feature>
<evidence type="ECO:0000313" key="16">
    <source>
        <dbReference type="Proteomes" id="UP001174909"/>
    </source>
</evidence>
<dbReference type="GO" id="GO:0006096">
    <property type="term" value="P:glycolytic process"/>
    <property type="evidence" value="ECO:0007669"/>
    <property type="project" value="UniProtKB-KW"/>
</dbReference>
<dbReference type="SFLD" id="SFLDG00178">
    <property type="entry name" value="enolase"/>
    <property type="match status" value="1"/>
</dbReference>
<dbReference type="NCBIfam" id="TIGR01060">
    <property type="entry name" value="eno"/>
    <property type="match status" value="1"/>
</dbReference>
<dbReference type="HAMAP" id="MF_00318">
    <property type="entry name" value="Enolase"/>
    <property type="match status" value="1"/>
</dbReference>
<feature type="binding site" evidence="11">
    <location>
        <position position="396"/>
    </location>
    <ligand>
        <name>substrate</name>
    </ligand>
</feature>
<evidence type="ECO:0000313" key="15">
    <source>
        <dbReference type="EMBL" id="CAI8008416.1"/>
    </source>
</evidence>
<evidence type="ECO:0000256" key="9">
    <source>
        <dbReference type="ARBA" id="ARBA00032132"/>
    </source>
</evidence>
<dbReference type="SMART" id="SM01193">
    <property type="entry name" value="Enolase_N"/>
    <property type="match status" value="1"/>
</dbReference>
<dbReference type="InterPro" id="IPR020810">
    <property type="entry name" value="Enolase_C"/>
</dbReference>
<protein>
    <recommendedName>
        <fullName evidence="4">Enolase</fullName>
        <ecNumber evidence="3">4.2.1.11</ecNumber>
    </recommendedName>
    <alternativeName>
        <fullName evidence="8">2-phospho-D-glycerate hydro-lyase</fullName>
    </alternativeName>
    <alternativeName>
        <fullName evidence="9">2-phosphoglycerate dehydratase</fullName>
    </alternativeName>
</protein>
<evidence type="ECO:0000256" key="10">
    <source>
        <dbReference type="PIRSR" id="PIRSR001400-1"/>
    </source>
</evidence>
<accession>A0AA35RD31</accession>
<keyword evidence="6" id="KW-0324">Glycolysis</keyword>
<gene>
    <name evidence="15" type="ORF">GBAR_LOCUS5767</name>
</gene>
<dbReference type="EMBL" id="CASHTH010000843">
    <property type="protein sequence ID" value="CAI8008416.1"/>
    <property type="molecule type" value="Genomic_DNA"/>
</dbReference>
<feature type="binding site" evidence="11">
    <location>
        <begin position="372"/>
        <end position="375"/>
    </location>
    <ligand>
        <name>substrate</name>
    </ligand>
</feature>
<dbReference type="EC" id="4.2.1.11" evidence="3"/>
<dbReference type="InterPro" id="IPR020809">
    <property type="entry name" value="Enolase_CS"/>
</dbReference>
<dbReference type="PROSITE" id="PS00164">
    <property type="entry name" value="ENOLASE"/>
    <property type="match status" value="1"/>
</dbReference>
<evidence type="ECO:0000256" key="4">
    <source>
        <dbReference type="ARBA" id="ARBA00017068"/>
    </source>
</evidence>
<dbReference type="InterPro" id="IPR020811">
    <property type="entry name" value="Enolase_N"/>
</dbReference>
<feature type="binding site" evidence="12">
    <location>
        <position position="320"/>
    </location>
    <ligand>
        <name>Mg(2+)</name>
        <dbReference type="ChEBI" id="CHEBI:18420"/>
    </ligand>
</feature>
<feature type="binding site" evidence="12">
    <location>
        <position position="293"/>
    </location>
    <ligand>
        <name>Mg(2+)</name>
        <dbReference type="ChEBI" id="CHEBI:18420"/>
    </ligand>
</feature>
<dbReference type="Gene3D" id="3.20.20.120">
    <property type="entry name" value="Enolase-like C-terminal domain"/>
    <property type="match status" value="1"/>
</dbReference>
<evidence type="ECO:0000256" key="5">
    <source>
        <dbReference type="ARBA" id="ARBA00022842"/>
    </source>
</evidence>
<sequence>MTSSYGRITVTSVQGREVLDSRGNPTVEAEVRLSNGVAAHALVPSGASTGSHEAVELRDEDPASFGGRGVRRAVANVNDVIGPWLAGRSPLEQASIDEGMCVLDGTPNKGRLGANAILAVSLAVSHAAAASEGVSLWRYLAADGRVSLPVPMFNILNGGRHASNSADIQEFMVLPVGVDTFSDALRAGAEIYQSLRSLLRADGHNLNVGDEGGFAPSLPSNRDALEMVLRAVEAAGYAPGREVYLGLDVAATEFYDEASGKYVLDREGATLDSGELIDLYEDWAGQYPIISIEDGLSEDDWAGWSAMRDRLGATVQLVGDDLLVTNISRIGRSIRELASNAVLLKPNQIGTLTETRAALDTARTAGWGAVMSHRSGETEDTTIADLSVGWDVRQIKTGAPARSERVAKYNRLLRIEAELGNAAAYAGKSAFEYLGRTL</sequence>
<evidence type="ECO:0000256" key="1">
    <source>
        <dbReference type="ARBA" id="ARBA00005031"/>
    </source>
</evidence>
<feature type="binding site" evidence="11">
    <location>
        <position position="293"/>
    </location>
    <ligand>
        <name>substrate</name>
    </ligand>
</feature>
<dbReference type="SUPFAM" id="SSF51604">
    <property type="entry name" value="Enolase C-terminal domain-like"/>
    <property type="match status" value="1"/>
</dbReference>